<dbReference type="GO" id="GO:0016616">
    <property type="term" value="F:oxidoreductase activity, acting on the CH-OH group of donors, NAD or NADP as acceptor"/>
    <property type="evidence" value="ECO:0007669"/>
    <property type="project" value="UniProtKB-ARBA"/>
</dbReference>
<accession>A0A2N3L792</accession>
<comment type="similarity">
    <text evidence="1 3">Belongs to the short-chain dehydrogenases/reductases (SDR) family.</text>
</comment>
<protein>
    <submittedName>
        <fullName evidence="5">Oxidoreductase</fullName>
    </submittedName>
</protein>
<dbReference type="PANTHER" id="PTHR43115:SF4">
    <property type="entry name" value="DEHYDROGENASE_REDUCTASE SDR FAMILY MEMBER 11"/>
    <property type="match status" value="1"/>
</dbReference>
<evidence type="ECO:0000313" key="5">
    <source>
        <dbReference type="EMBL" id="PKR58560.1"/>
    </source>
</evidence>
<dbReference type="InterPro" id="IPR020904">
    <property type="entry name" value="Sc_DH/Rdtase_CS"/>
</dbReference>
<organism evidence="5 6">
    <name type="scientific">Thalassospira lohafexi</name>
    <dbReference type="NCBI Taxonomy" id="744227"/>
    <lineage>
        <taxon>Bacteria</taxon>
        <taxon>Pseudomonadati</taxon>
        <taxon>Pseudomonadota</taxon>
        <taxon>Alphaproteobacteria</taxon>
        <taxon>Rhodospirillales</taxon>
        <taxon>Thalassospiraceae</taxon>
        <taxon>Thalassospira</taxon>
    </lineage>
</organism>
<feature type="domain" description="Ketoreductase" evidence="4">
    <location>
        <begin position="7"/>
        <end position="189"/>
    </location>
</feature>
<dbReference type="InterPro" id="IPR002347">
    <property type="entry name" value="SDR_fam"/>
</dbReference>
<dbReference type="Gene3D" id="3.40.50.720">
    <property type="entry name" value="NAD(P)-binding Rossmann-like Domain"/>
    <property type="match status" value="1"/>
</dbReference>
<dbReference type="InterPro" id="IPR057326">
    <property type="entry name" value="KR_dom"/>
</dbReference>
<evidence type="ECO:0000313" key="6">
    <source>
        <dbReference type="Proteomes" id="UP000233332"/>
    </source>
</evidence>
<dbReference type="SMART" id="SM00822">
    <property type="entry name" value="PKS_KR"/>
    <property type="match status" value="1"/>
</dbReference>
<gene>
    <name evidence="5" type="ORF">COO92_10045</name>
</gene>
<comment type="caution">
    <text evidence="5">The sequence shown here is derived from an EMBL/GenBank/DDBJ whole genome shotgun (WGS) entry which is preliminary data.</text>
</comment>
<dbReference type="AlphaFoldDB" id="A0A2N3L792"/>
<keyword evidence="2" id="KW-0560">Oxidoreductase</keyword>
<name>A0A2N3L792_9PROT</name>
<keyword evidence="6" id="KW-1185">Reference proteome</keyword>
<dbReference type="EMBL" id="NXGX01000004">
    <property type="protein sequence ID" value="PKR58560.1"/>
    <property type="molecule type" value="Genomic_DNA"/>
</dbReference>
<dbReference type="Proteomes" id="UP000233332">
    <property type="component" value="Unassembled WGS sequence"/>
</dbReference>
<reference evidence="5 6" key="1">
    <citation type="submission" date="2017-09" db="EMBL/GenBank/DDBJ databases">
        <title>Biodiversity and function of Thalassospira species in the particle-attached aromatic-hydrocarbon-degrading consortia from the surface seawater of the China South Sea.</title>
        <authorList>
            <person name="Dong C."/>
            <person name="Lai Q."/>
            <person name="Shao Z."/>
        </authorList>
    </citation>
    <scope>NUCLEOTIDE SEQUENCE [LARGE SCALE GENOMIC DNA]</scope>
    <source>
        <strain evidence="5 6">139Z-12</strain>
    </source>
</reference>
<evidence type="ECO:0000256" key="1">
    <source>
        <dbReference type="ARBA" id="ARBA00006484"/>
    </source>
</evidence>
<evidence type="ECO:0000256" key="3">
    <source>
        <dbReference type="RuleBase" id="RU000363"/>
    </source>
</evidence>
<dbReference type="Pfam" id="PF00106">
    <property type="entry name" value="adh_short"/>
    <property type="match status" value="1"/>
</dbReference>
<evidence type="ECO:0000256" key="2">
    <source>
        <dbReference type="ARBA" id="ARBA00023002"/>
    </source>
</evidence>
<dbReference type="PROSITE" id="PS00061">
    <property type="entry name" value="ADH_SHORT"/>
    <property type="match status" value="1"/>
</dbReference>
<dbReference type="PANTHER" id="PTHR43115">
    <property type="entry name" value="DEHYDROGENASE/REDUCTASE SDR FAMILY MEMBER 11"/>
    <property type="match status" value="1"/>
</dbReference>
<dbReference type="PRINTS" id="PR00081">
    <property type="entry name" value="GDHRDH"/>
</dbReference>
<proteinExistence type="inferred from homology"/>
<evidence type="ECO:0000259" key="4">
    <source>
        <dbReference type="SMART" id="SM00822"/>
    </source>
</evidence>
<dbReference type="SUPFAM" id="SSF51735">
    <property type="entry name" value="NAD(P)-binding Rossmann-fold domains"/>
    <property type="match status" value="1"/>
</dbReference>
<dbReference type="FunFam" id="3.40.50.720:FF:000047">
    <property type="entry name" value="NADP-dependent L-serine/L-allo-threonine dehydrogenase"/>
    <property type="match status" value="1"/>
</dbReference>
<dbReference type="InterPro" id="IPR036291">
    <property type="entry name" value="NAD(P)-bd_dom_sf"/>
</dbReference>
<dbReference type="PRINTS" id="PR00080">
    <property type="entry name" value="SDRFAMILY"/>
</dbReference>
<sequence length="244" mass="25861">MNHVENKTVIITGASSGIGEATAKLLASHGANVVLGARRTERLDQLATEIEASGGKAMARAVDVTNAESVEALVYHAKNMFGRVDAIFNNAGVMPLAPMSELKTDEWDNMINVNIRGVLNGIAAVLPIFKEQGSGHVLNTASIAAHMVAPSAAVYCATKYAVWAISEGLRQESSNVRVTVISPGVVETELGHDITDESGKKLLTQFRQIALTPDAIARAVLYALDQPSDVDVNEVIVRPTASAF</sequence>